<reference evidence="2" key="1">
    <citation type="submission" date="2022-11" db="UniProtKB">
        <authorList>
            <consortium name="WormBaseParasite"/>
        </authorList>
    </citation>
    <scope>IDENTIFICATION</scope>
</reference>
<organism evidence="1 2">
    <name type="scientific">Romanomermis culicivorax</name>
    <name type="common">Nematode worm</name>
    <dbReference type="NCBI Taxonomy" id="13658"/>
    <lineage>
        <taxon>Eukaryota</taxon>
        <taxon>Metazoa</taxon>
        <taxon>Ecdysozoa</taxon>
        <taxon>Nematoda</taxon>
        <taxon>Enoplea</taxon>
        <taxon>Dorylaimia</taxon>
        <taxon>Mermithida</taxon>
        <taxon>Mermithoidea</taxon>
        <taxon>Mermithidae</taxon>
        <taxon>Romanomermis</taxon>
    </lineage>
</organism>
<sequence>MWIKEHRFTQQTMTHNEEYVKSSQSYILLLVYCQLRGMINGPQMPILIDEQIVKYFVYYNLIFTD</sequence>
<name>A0A915IB21_ROMCU</name>
<keyword evidence="1" id="KW-1185">Reference proteome</keyword>
<evidence type="ECO:0000313" key="1">
    <source>
        <dbReference type="Proteomes" id="UP000887565"/>
    </source>
</evidence>
<dbReference type="WBParaSite" id="nRc.2.0.1.t10461-RA">
    <property type="protein sequence ID" value="nRc.2.0.1.t10461-RA"/>
    <property type="gene ID" value="nRc.2.0.1.g10461"/>
</dbReference>
<proteinExistence type="predicted"/>
<dbReference type="AlphaFoldDB" id="A0A915IB21"/>
<protein>
    <submittedName>
        <fullName evidence="2">Uncharacterized protein</fullName>
    </submittedName>
</protein>
<accession>A0A915IB21</accession>
<dbReference type="Proteomes" id="UP000887565">
    <property type="component" value="Unplaced"/>
</dbReference>
<evidence type="ECO:0000313" key="2">
    <source>
        <dbReference type="WBParaSite" id="nRc.2.0.1.t10461-RA"/>
    </source>
</evidence>